<protein>
    <submittedName>
        <fullName evidence="2">Histone-lysine N-methyltransferase ASHR1</fullName>
    </submittedName>
</protein>
<dbReference type="InterPro" id="IPR050869">
    <property type="entry name" value="H3K4_H4K5_MeTrfase"/>
</dbReference>
<dbReference type="GO" id="GO:0008276">
    <property type="term" value="F:protein methyltransferase activity"/>
    <property type="evidence" value="ECO:0007669"/>
    <property type="project" value="UniProtKB-ARBA"/>
</dbReference>
<dbReference type="GO" id="GO:0032259">
    <property type="term" value="P:methylation"/>
    <property type="evidence" value="ECO:0007669"/>
    <property type="project" value="UniProtKB-KW"/>
</dbReference>
<evidence type="ECO:0000313" key="2">
    <source>
        <dbReference type="EMBL" id="KFM72222.1"/>
    </source>
</evidence>
<feature type="domain" description="SET" evidence="1">
    <location>
        <begin position="17"/>
        <end position="66"/>
    </location>
</feature>
<dbReference type="SUPFAM" id="SSF82199">
    <property type="entry name" value="SET domain"/>
    <property type="match status" value="1"/>
</dbReference>
<dbReference type="InterPro" id="IPR046341">
    <property type="entry name" value="SET_dom_sf"/>
</dbReference>
<dbReference type="Proteomes" id="UP000054359">
    <property type="component" value="Unassembled WGS sequence"/>
</dbReference>
<dbReference type="EMBL" id="KK118092">
    <property type="protein sequence ID" value="KFM72222.1"/>
    <property type="molecule type" value="Genomic_DNA"/>
</dbReference>
<keyword evidence="3" id="KW-1185">Reference proteome</keyword>
<evidence type="ECO:0000313" key="3">
    <source>
        <dbReference type="Proteomes" id="UP000054359"/>
    </source>
</evidence>
<sequence>MAFNACGSDFATPFRSHCADTHILFIGLSKLNHSCRPNTYFHYENGIAKLRATKTIRKDEELTMNYFPMVCLILPSKIQEGIKEGFLGDCKCSDCSLPYGTSVLTKVIDETRAYNIIKRTEVVLELYSALLCLGVAREANFPRFEANVKKLLKMQEGVLGDTNILRMRLLALKCFHIRGPPNEQLEDLEKLAKYLKLAFGENHMELIKVYNNLLEVSHCLLDVFRIGYYTKELFRLQQVILDENDPTVEICKFMASFLQSL</sequence>
<organism evidence="2 3">
    <name type="scientific">Stegodyphus mimosarum</name>
    <name type="common">African social velvet spider</name>
    <dbReference type="NCBI Taxonomy" id="407821"/>
    <lineage>
        <taxon>Eukaryota</taxon>
        <taxon>Metazoa</taxon>
        <taxon>Ecdysozoa</taxon>
        <taxon>Arthropoda</taxon>
        <taxon>Chelicerata</taxon>
        <taxon>Arachnida</taxon>
        <taxon>Araneae</taxon>
        <taxon>Araneomorphae</taxon>
        <taxon>Entelegynae</taxon>
        <taxon>Eresoidea</taxon>
        <taxon>Eresidae</taxon>
        <taxon>Stegodyphus</taxon>
    </lineage>
</organism>
<dbReference type="STRING" id="407821.A0A087U4D3"/>
<dbReference type="Gene3D" id="2.170.270.10">
    <property type="entry name" value="SET domain"/>
    <property type="match status" value="1"/>
</dbReference>
<dbReference type="OrthoDB" id="6436275at2759"/>
<proteinExistence type="predicted"/>
<dbReference type="AlphaFoldDB" id="A0A087U4D3"/>
<dbReference type="GO" id="GO:0008170">
    <property type="term" value="F:N-methyltransferase activity"/>
    <property type="evidence" value="ECO:0007669"/>
    <property type="project" value="UniProtKB-ARBA"/>
</dbReference>
<dbReference type="InterPro" id="IPR001214">
    <property type="entry name" value="SET_dom"/>
</dbReference>
<dbReference type="CDD" id="cd20071">
    <property type="entry name" value="SET_SMYD"/>
    <property type="match status" value="1"/>
</dbReference>
<dbReference type="InterPro" id="IPR011990">
    <property type="entry name" value="TPR-like_helical_dom_sf"/>
</dbReference>
<reference evidence="2 3" key="1">
    <citation type="submission" date="2013-11" db="EMBL/GenBank/DDBJ databases">
        <title>Genome sequencing of Stegodyphus mimosarum.</title>
        <authorList>
            <person name="Bechsgaard J."/>
        </authorList>
    </citation>
    <scope>NUCLEOTIDE SEQUENCE [LARGE SCALE GENOMIC DNA]</scope>
</reference>
<dbReference type="PANTHER" id="PTHR12197:SF251">
    <property type="entry name" value="EG:BACR7C10.4 PROTEIN"/>
    <property type="match status" value="1"/>
</dbReference>
<feature type="non-terminal residue" evidence="2">
    <location>
        <position position="261"/>
    </location>
</feature>
<name>A0A087U4D3_STEMI</name>
<dbReference type="GO" id="GO:0005634">
    <property type="term" value="C:nucleus"/>
    <property type="evidence" value="ECO:0007669"/>
    <property type="project" value="TreeGrafter"/>
</dbReference>
<keyword evidence="2" id="KW-0808">Transferase</keyword>
<dbReference type="GO" id="GO:0008757">
    <property type="term" value="F:S-adenosylmethionine-dependent methyltransferase activity"/>
    <property type="evidence" value="ECO:0007669"/>
    <property type="project" value="UniProtKB-ARBA"/>
</dbReference>
<dbReference type="Pfam" id="PF00856">
    <property type="entry name" value="SET"/>
    <property type="match status" value="1"/>
</dbReference>
<keyword evidence="2" id="KW-0489">Methyltransferase</keyword>
<accession>A0A087U4D3</accession>
<dbReference type="Gene3D" id="1.25.40.10">
    <property type="entry name" value="Tetratricopeptide repeat domain"/>
    <property type="match status" value="1"/>
</dbReference>
<dbReference type="PANTHER" id="PTHR12197">
    <property type="entry name" value="HISTONE-LYSINE N-METHYLTRANSFERASE SMYD"/>
    <property type="match status" value="1"/>
</dbReference>
<gene>
    <name evidence="2" type="ORF">X975_20404</name>
</gene>
<evidence type="ECO:0000259" key="1">
    <source>
        <dbReference type="Pfam" id="PF00856"/>
    </source>
</evidence>